<organism evidence="3 4">
    <name type="scientific">Rhododendron williamsianum</name>
    <dbReference type="NCBI Taxonomy" id="262921"/>
    <lineage>
        <taxon>Eukaryota</taxon>
        <taxon>Viridiplantae</taxon>
        <taxon>Streptophyta</taxon>
        <taxon>Embryophyta</taxon>
        <taxon>Tracheophyta</taxon>
        <taxon>Spermatophyta</taxon>
        <taxon>Magnoliopsida</taxon>
        <taxon>eudicotyledons</taxon>
        <taxon>Gunneridae</taxon>
        <taxon>Pentapetalae</taxon>
        <taxon>asterids</taxon>
        <taxon>Ericales</taxon>
        <taxon>Ericaceae</taxon>
        <taxon>Ericoideae</taxon>
        <taxon>Rhodoreae</taxon>
        <taxon>Rhododendron</taxon>
    </lineage>
</organism>
<dbReference type="SUPFAM" id="SSF75304">
    <property type="entry name" value="Amidase signature (AS) enzymes"/>
    <property type="match status" value="2"/>
</dbReference>
<dbReference type="InterPro" id="IPR036928">
    <property type="entry name" value="AS_sf"/>
</dbReference>
<protein>
    <recommendedName>
        <fullName evidence="2">Amidase domain-containing protein</fullName>
    </recommendedName>
</protein>
<reference evidence="3 4" key="1">
    <citation type="journal article" date="2019" name="Genome Biol. Evol.">
        <title>The Rhododendron genome and chromosomal organization provide insight into shared whole-genome duplications across the heath family (Ericaceae).</title>
        <authorList>
            <person name="Soza V.L."/>
            <person name="Lindsley D."/>
            <person name="Waalkes A."/>
            <person name="Ramage E."/>
            <person name="Patwardhan R.P."/>
            <person name="Burton J.N."/>
            <person name="Adey A."/>
            <person name="Kumar A."/>
            <person name="Qiu R."/>
            <person name="Shendure J."/>
            <person name="Hall B."/>
        </authorList>
    </citation>
    <scope>NUCLEOTIDE SEQUENCE [LARGE SCALE GENOMIC DNA]</scope>
    <source>
        <strain evidence="3">RSF 1966-606</strain>
    </source>
</reference>
<keyword evidence="1" id="KW-0812">Transmembrane</keyword>
<dbReference type="PANTHER" id="PTHR46310:SF5">
    <property type="entry name" value="OUTER ENVELOPE PROTEIN 64, CHLOROPLASTIC"/>
    <property type="match status" value="1"/>
</dbReference>
<dbReference type="InterPro" id="IPR023631">
    <property type="entry name" value="Amidase_dom"/>
</dbReference>
<feature type="domain" description="Amidase" evidence="2">
    <location>
        <begin position="57"/>
        <end position="163"/>
    </location>
</feature>
<proteinExistence type="predicted"/>
<dbReference type="Proteomes" id="UP000428333">
    <property type="component" value="Linkage Group LG01"/>
</dbReference>
<dbReference type="Pfam" id="PF01425">
    <property type="entry name" value="Amidase"/>
    <property type="match status" value="2"/>
</dbReference>
<dbReference type="InterPro" id="IPR011990">
    <property type="entry name" value="TPR-like_helical_dom_sf"/>
</dbReference>
<comment type="caution">
    <text evidence="3">The sequence shown here is derived from an EMBL/GenBank/DDBJ whole genome shotgun (WGS) entry which is preliminary data.</text>
</comment>
<gene>
    <name evidence="3" type="ORF">C3L33_01023</name>
</gene>
<evidence type="ECO:0000256" key="1">
    <source>
        <dbReference type="SAM" id="Phobius"/>
    </source>
</evidence>
<name>A0A6A4MIR1_9ERIC</name>
<keyword evidence="1" id="KW-0472">Membrane</keyword>
<keyword evidence="4" id="KW-1185">Reference proteome</keyword>
<dbReference type="Gene3D" id="3.90.1300.10">
    <property type="entry name" value="Amidase signature (AS) domain"/>
    <property type="match status" value="2"/>
</dbReference>
<accession>A0A6A4MIR1</accession>
<feature type="domain" description="Amidase" evidence="2">
    <location>
        <begin position="258"/>
        <end position="305"/>
    </location>
</feature>
<feature type="transmembrane region" description="Helical" evidence="1">
    <location>
        <begin position="6"/>
        <end position="23"/>
    </location>
</feature>
<sequence length="709" mass="77359">MASAPTNLWVLLGLGLAGILIMTKKLKKNKVVKQDFGAFVLRFQLLPPPQPSPPKAPHPLTGLTFAVSDVFDIDGFVTGFGNLDWERTHEAASQTSSVVSALVEGGATCVGKTVVAEMAYSISGENKNYGTPTNPTAPALIPGGSSSGSAVAVAADLVHFSLGFASGFLLFLLGRNYKFKPYIPSSSSDLLLLLRSLLLRSAAAAPIFYFSCCDLHSSSSSSPSQSYPHALSLIRIPLLYSRIRAPNLTLECKSVLLCTDTDGGVRVPAGYCGVIGFRPSYGAVSHVGIVPVSSSCDTVGWFAKDPIILRRVGHLLLQVPFAVQRNPRSIIIADDCFQLVKNSVDRVALVVIKSTEKLFGRQVLKHENLGDYLDLKVPSLKSLHSKKSNGEVKSSSIRLLANVMELVKRQDLTVGAVTLHYKCYRILVVLLWRWHEFKCNHGEWISSVKPTLDPIIAAQIRERLQISDMEIENFRIIRNEIRVALNSLLKDDGILVIPTIPDPPLKLGDKEILSEDYLSRAFSLLSLASMSGCCQVTVPLGFHGQNPVSVSLVARHGGDRFLLDTVHTMYASLQEQADIIEKSKLSAKVVSQETSADIAKEKSDETHLLLLSAAAAVMLHLHRLRLTGNQAFKDKQWQKAIGFYTEAIRLSGTNATYYSNRAAAYLELGSFLQAEADSSTAINLDRKVTSFSMINFLYNDLLLSSACIR</sequence>
<dbReference type="EMBL" id="QEFC01000059">
    <property type="protein sequence ID" value="KAE9467064.1"/>
    <property type="molecule type" value="Genomic_DNA"/>
</dbReference>
<dbReference type="Gene3D" id="1.25.40.10">
    <property type="entry name" value="Tetratricopeptide repeat domain"/>
    <property type="match status" value="1"/>
</dbReference>
<feature type="non-terminal residue" evidence="3">
    <location>
        <position position="1"/>
    </location>
</feature>
<dbReference type="InterPro" id="IPR019734">
    <property type="entry name" value="TPR_rpt"/>
</dbReference>
<dbReference type="PANTHER" id="PTHR46310">
    <property type="entry name" value="AMIDASE 1"/>
    <property type="match status" value="1"/>
</dbReference>
<keyword evidence="1" id="KW-1133">Transmembrane helix</keyword>
<evidence type="ECO:0000313" key="4">
    <source>
        <dbReference type="Proteomes" id="UP000428333"/>
    </source>
</evidence>
<dbReference type="AlphaFoldDB" id="A0A6A4MIR1"/>
<dbReference type="OrthoDB" id="245563at2759"/>
<evidence type="ECO:0000313" key="3">
    <source>
        <dbReference type="EMBL" id="KAE9467064.1"/>
    </source>
</evidence>
<dbReference type="SMART" id="SM00028">
    <property type="entry name" value="TPR"/>
    <property type="match status" value="2"/>
</dbReference>
<dbReference type="SUPFAM" id="SSF48452">
    <property type="entry name" value="TPR-like"/>
    <property type="match status" value="1"/>
</dbReference>
<evidence type="ECO:0000259" key="2">
    <source>
        <dbReference type="Pfam" id="PF01425"/>
    </source>
</evidence>